<dbReference type="PROSITE" id="PS51068">
    <property type="entry name" value="FPG_CAT"/>
    <property type="match status" value="1"/>
</dbReference>
<evidence type="ECO:0000256" key="12">
    <source>
        <dbReference type="ARBA" id="ARBA00023268"/>
    </source>
</evidence>
<dbReference type="InterPro" id="IPR012319">
    <property type="entry name" value="FPG_cat"/>
</dbReference>
<evidence type="ECO:0000256" key="8">
    <source>
        <dbReference type="ARBA" id="ARBA00022833"/>
    </source>
</evidence>
<evidence type="ECO:0000256" key="15">
    <source>
        <dbReference type="HAMAP-Rule" id="MF_00103"/>
    </source>
</evidence>
<comment type="function">
    <text evidence="15">Involved in base excision repair of DNA damaged by oxidation or by mutagenic agents. Acts as DNA glycosylase that recognizes and removes damaged bases. Has a preference for oxidized purines, such as 7,8-dihydro-8-oxoguanine (8-oxoG). Has AP (apurinic/apyrimidinic) lyase activity and introduces nicks in the DNA strand. Cleaves the DNA backbone by beta-delta elimination to generate a single-strand break at the site of the removed base with both 3'- and 5'-phosphates.</text>
</comment>
<comment type="caution">
    <text evidence="18">The sequence shown here is derived from an EMBL/GenBank/DDBJ whole genome shotgun (WGS) entry which is preliminary data.</text>
</comment>
<dbReference type="SMART" id="SM01232">
    <property type="entry name" value="H2TH"/>
    <property type="match status" value="1"/>
</dbReference>
<keyword evidence="5 15" id="KW-0227">DNA damage</keyword>
<feature type="binding site" evidence="15">
    <location>
        <position position="90"/>
    </location>
    <ligand>
        <name>DNA</name>
        <dbReference type="ChEBI" id="CHEBI:16991"/>
    </ligand>
</feature>
<dbReference type="InterPro" id="IPR020629">
    <property type="entry name" value="FPG_Glyclase"/>
</dbReference>
<comment type="catalytic activity">
    <reaction evidence="1 15">
        <text>Hydrolysis of DNA containing ring-opened 7-methylguanine residues, releasing 2,6-diamino-4-hydroxy-5-(N-methyl)formamidopyrimidine.</text>
        <dbReference type="EC" id="3.2.2.23"/>
    </reaction>
</comment>
<dbReference type="Gene3D" id="3.20.190.10">
    <property type="entry name" value="MutM-like, N-terminal"/>
    <property type="match status" value="1"/>
</dbReference>
<dbReference type="InterPro" id="IPR010979">
    <property type="entry name" value="Ribosomal_uS13-like_H2TH"/>
</dbReference>
<keyword evidence="7 15" id="KW-0378">Hydrolase</keyword>
<feature type="active site" description="Proton donor; for beta-elimination activity" evidence="15">
    <location>
        <position position="57"/>
    </location>
</feature>
<dbReference type="GO" id="GO:0008270">
    <property type="term" value="F:zinc ion binding"/>
    <property type="evidence" value="ECO:0007669"/>
    <property type="project" value="UniProtKB-UniRule"/>
</dbReference>
<dbReference type="FunFam" id="1.10.8.50:FF:000003">
    <property type="entry name" value="Formamidopyrimidine-DNA glycosylase"/>
    <property type="match status" value="1"/>
</dbReference>
<keyword evidence="6 15" id="KW-0863">Zinc-finger</keyword>
<keyword evidence="4 15" id="KW-0479">Metal-binding</keyword>
<evidence type="ECO:0000256" key="13">
    <source>
        <dbReference type="ARBA" id="ARBA00023295"/>
    </source>
</evidence>
<feature type="domain" description="FPG-type" evidence="16">
    <location>
        <begin position="236"/>
        <end position="270"/>
    </location>
</feature>
<dbReference type="SUPFAM" id="SSF81624">
    <property type="entry name" value="N-terminal domain of MutM-like DNA repair proteins"/>
    <property type="match status" value="1"/>
</dbReference>
<reference evidence="18" key="1">
    <citation type="journal article" date="2014" name="Int. J. Syst. Evol. Microbiol.">
        <title>Complete genome sequence of Corynebacterium casei LMG S-19264T (=DSM 44701T), isolated from a smear-ripened cheese.</title>
        <authorList>
            <consortium name="US DOE Joint Genome Institute (JGI-PGF)"/>
            <person name="Walter F."/>
            <person name="Albersmeier A."/>
            <person name="Kalinowski J."/>
            <person name="Ruckert C."/>
        </authorList>
    </citation>
    <scope>NUCLEOTIDE SEQUENCE</scope>
    <source>
        <strain evidence="18">NBRC 101628</strain>
    </source>
</reference>
<dbReference type="GO" id="GO:0140078">
    <property type="term" value="F:class I DNA-(apurinic or apyrimidinic site) endonuclease activity"/>
    <property type="evidence" value="ECO:0007669"/>
    <property type="project" value="UniProtKB-EC"/>
</dbReference>
<evidence type="ECO:0000313" key="19">
    <source>
        <dbReference type="Proteomes" id="UP001161422"/>
    </source>
</evidence>
<dbReference type="Pfam" id="PF01149">
    <property type="entry name" value="Fapy_DNA_glyco"/>
    <property type="match status" value="1"/>
</dbReference>
<dbReference type="SMART" id="SM00898">
    <property type="entry name" value="Fapy_DNA_glyco"/>
    <property type="match status" value="1"/>
</dbReference>
<evidence type="ECO:0000256" key="5">
    <source>
        <dbReference type="ARBA" id="ARBA00022763"/>
    </source>
</evidence>
<dbReference type="PROSITE" id="PS01242">
    <property type="entry name" value="ZF_FPG_1"/>
    <property type="match status" value="1"/>
</dbReference>
<keyword evidence="11 15" id="KW-0456">Lyase</keyword>
<dbReference type="NCBIfam" id="NF002211">
    <property type="entry name" value="PRK01103.1"/>
    <property type="match status" value="1"/>
</dbReference>
<feature type="binding site" evidence="15">
    <location>
        <position position="109"/>
    </location>
    <ligand>
        <name>DNA</name>
        <dbReference type="ChEBI" id="CHEBI:16991"/>
    </ligand>
</feature>
<comment type="subunit">
    <text evidence="3 15">Monomer.</text>
</comment>
<dbReference type="FunFam" id="3.20.190.10:FF:000001">
    <property type="entry name" value="Formamidopyrimidine-DNA glycosylase"/>
    <property type="match status" value="1"/>
</dbReference>
<name>A0AA37RXX3_9GAMM</name>
<keyword evidence="13 15" id="KW-0326">Glycosidase</keyword>
<evidence type="ECO:0000256" key="9">
    <source>
        <dbReference type="ARBA" id="ARBA00023125"/>
    </source>
</evidence>
<dbReference type="CDD" id="cd08966">
    <property type="entry name" value="EcFpg-like_N"/>
    <property type="match status" value="1"/>
</dbReference>
<dbReference type="AlphaFoldDB" id="A0AA37RXX3"/>
<dbReference type="PROSITE" id="PS51066">
    <property type="entry name" value="ZF_FPG_2"/>
    <property type="match status" value="1"/>
</dbReference>
<evidence type="ECO:0000256" key="14">
    <source>
        <dbReference type="ARBA" id="ARBA00044632"/>
    </source>
</evidence>
<keyword evidence="19" id="KW-1185">Reference proteome</keyword>
<dbReference type="Pfam" id="PF06827">
    <property type="entry name" value="zf-FPG_IleRS"/>
    <property type="match status" value="1"/>
</dbReference>
<dbReference type="GO" id="GO:0003684">
    <property type="term" value="F:damaged DNA binding"/>
    <property type="evidence" value="ECO:0007669"/>
    <property type="project" value="InterPro"/>
</dbReference>
<reference evidence="18" key="2">
    <citation type="submission" date="2023-01" db="EMBL/GenBank/DDBJ databases">
        <title>Draft genome sequence of Paraferrimonas sedimenticola strain NBRC 101628.</title>
        <authorList>
            <person name="Sun Q."/>
            <person name="Mori K."/>
        </authorList>
    </citation>
    <scope>NUCLEOTIDE SEQUENCE</scope>
    <source>
        <strain evidence="18">NBRC 101628</strain>
    </source>
</reference>
<evidence type="ECO:0000259" key="17">
    <source>
        <dbReference type="PROSITE" id="PS51068"/>
    </source>
</evidence>
<evidence type="ECO:0000256" key="7">
    <source>
        <dbReference type="ARBA" id="ARBA00022801"/>
    </source>
</evidence>
<comment type="cofactor">
    <cofactor evidence="15">
        <name>Zn(2+)</name>
        <dbReference type="ChEBI" id="CHEBI:29105"/>
    </cofactor>
    <text evidence="15">Binds 1 zinc ion per subunit.</text>
</comment>
<dbReference type="InterPro" id="IPR015887">
    <property type="entry name" value="DNA_glyclase_Znf_dom_DNA_BS"/>
</dbReference>
<feature type="active site" description="Schiff-base intermediate with DNA" evidence="15">
    <location>
        <position position="2"/>
    </location>
</feature>
<evidence type="ECO:0000256" key="3">
    <source>
        <dbReference type="ARBA" id="ARBA00011245"/>
    </source>
</evidence>
<feature type="domain" description="Formamidopyrimidine-DNA glycosylase catalytic" evidence="17">
    <location>
        <begin position="2"/>
        <end position="112"/>
    </location>
</feature>
<dbReference type="RefSeq" id="WP_095504626.1">
    <property type="nucleotide sequence ID" value="NZ_BSNC01000006.1"/>
</dbReference>
<feature type="binding site" evidence="15">
    <location>
        <position position="151"/>
    </location>
    <ligand>
        <name>DNA</name>
        <dbReference type="ChEBI" id="CHEBI:16991"/>
    </ligand>
</feature>
<dbReference type="Gene3D" id="1.10.8.50">
    <property type="match status" value="1"/>
</dbReference>
<dbReference type="EMBL" id="BSNC01000006">
    <property type="protein sequence ID" value="GLP97536.1"/>
    <property type="molecule type" value="Genomic_DNA"/>
</dbReference>
<keyword evidence="10 15" id="KW-0234">DNA repair</keyword>
<keyword evidence="12 15" id="KW-0511">Multifunctional enzyme</keyword>
<feature type="active site" description="Proton donor" evidence="15">
    <location>
        <position position="3"/>
    </location>
</feature>
<dbReference type="InterPro" id="IPR035937">
    <property type="entry name" value="FPG_N"/>
</dbReference>
<protein>
    <recommendedName>
        <fullName evidence="15">Formamidopyrimidine-DNA glycosylase</fullName>
        <shortName evidence="15">Fapy-DNA glycosylase</shortName>
        <ecNumber evidence="15">3.2.2.23</ecNumber>
    </recommendedName>
    <alternativeName>
        <fullName evidence="15">DNA-(apurinic or apyrimidinic site) lyase MutM</fullName>
        <shortName evidence="15">AP lyase MutM</shortName>
        <ecNumber evidence="15">4.2.99.18</ecNumber>
    </alternativeName>
</protein>
<evidence type="ECO:0000313" key="18">
    <source>
        <dbReference type="EMBL" id="GLP97536.1"/>
    </source>
</evidence>
<comment type="similarity">
    <text evidence="2 15">Belongs to the FPG family.</text>
</comment>
<dbReference type="Pfam" id="PF06831">
    <property type="entry name" value="H2TH"/>
    <property type="match status" value="1"/>
</dbReference>
<evidence type="ECO:0000259" key="16">
    <source>
        <dbReference type="PROSITE" id="PS51066"/>
    </source>
</evidence>
<evidence type="ECO:0000256" key="10">
    <source>
        <dbReference type="ARBA" id="ARBA00023204"/>
    </source>
</evidence>
<accession>A0AA37RXX3</accession>
<dbReference type="GO" id="GO:0006284">
    <property type="term" value="P:base-excision repair"/>
    <property type="evidence" value="ECO:0007669"/>
    <property type="project" value="InterPro"/>
</dbReference>
<evidence type="ECO:0000256" key="2">
    <source>
        <dbReference type="ARBA" id="ARBA00009409"/>
    </source>
</evidence>
<dbReference type="InterPro" id="IPR015886">
    <property type="entry name" value="H2TH_FPG"/>
</dbReference>
<dbReference type="PANTHER" id="PTHR22993:SF9">
    <property type="entry name" value="FORMAMIDOPYRIMIDINE-DNA GLYCOSYLASE"/>
    <property type="match status" value="1"/>
</dbReference>
<organism evidence="18 19">
    <name type="scientific">Paraferrimonas sedimenticola</name>
    <dbReference type="NCBI Taxonomy" id="375674"/>
    <lineage>
        <taxon>Bacteria</taxon>
        <taxon>Pseudomonadati</taxon>
        <taxon>Pseudomonadota</taxon>
        <taxon>Gammaproteobacteria</taxon>
        <taxon>Alteromonadales</taxon>
        <taxon>Ferrimonadaceae</taxon>
        <taxon>Paraferrimonas</taxon>
    </lineage>
</organism>
<dbReference type="NCBIfam" id="TIGR00577">
    <property type="entry name" value="fpg"/>
    <property type="match status" value="1"/>
</dbReference>
<gene>
    <name evidence="18" type="primary">mutM_1</name>
    <name evidence="15" type="synonym">fpg</name>
    <name evidence="15" type="synonym">mutM</name>
    <name evidence="18" type="ORF">GCM10007895_28430</name>
</gene>
<keyword evidence="8 15" id="KW-0862">Zinc</keyword>
<dbReference type="Proteomes" id="UP001161422">
    <property type="component" value="Unassembled WGS sequence"/>
</dbReference>
<evidence type="ECO:0000256" key="6">
    <source>
        <dbReference type="ARBA" id="ARBA00022771"/>
    </source>
</evidence>
<feature type="active site" description="Proton donor; for delta-elimination activity" evidence="15">
    <location>
        <position position="260"/>
    </location>
</feature>
<sequence>MPELPEVEVTRLGIEPHIKQQTIKAVTVRQKQLRWPVSDALSQLEGQVIQGVRRRAKYLFIDTLAGSAIVHLGMSGSLRVLSQDEPPQKHDHVDLLLSNGMLLRYRDPRRFGAWLFSELPYEAHPLLSKLGPEPLSDEFNVDYLQAQLKGRTKAIKLALMDNHLVVGVGNIYANEALFMAGIDPRREAGRVSRKRLVVLVEKVKWVLTQAIARGGTSLQDFTQSDGKPGYFAQQLLVYGKAEEPCPSCGRPISKIVLGQRASFYCRACQS</sequence>
<evidence type="ECO:0000256" key="1">
    <source>
        <dbReference type="ARBA" id="ARBA00001668"/>
    </source>
</evidence>
<dbReference type="InterPro" id="IPR010663">
    <property type="entry name" value="Znf_FPG/IleRS"/>
</dbReference>
<dbReference type="SUPFAM" id="SSF46946">
    <property type="entry name" value="S13-like H2TH domain"/>
    <property type="match status" value="1"/>
</dbReference>
<dbReference type="SUPFAM" id="SSF57716">
    <property type="entry name" value="Glucocorticoid receptor-like (DNA-binding domain)"/>
    <property type="match status" value="1"/>
</dbReference>
<evidence type="ECO:0000256" key="11">
    <source>
        <dbReference type="ARBA" id="ARBA00023239"/>
    </source>
</evidence>
<dbReference type="GO" id="GO:0034039">
    <property type="term" value="F:8-oxo-7,8-dihydroguanine DNA N-glycosylase activity"/>
    <property type="evidence" value="ECO:0007669"/>
    <property type="project" value="TreeGrafter"/>
</dbReference>
<evidence type="ECO:0000256" key="4">
    <source>
        <dbReference type="ARBA" id="ARBA00022723"/>
    </source>
</evidence>
<dbReference type="InterPro" id="IPR000214">
    <property type="entry name" value="Znf_DNA_glyclase/AP_lyase"/>
</dbReference>
<dbReference type="HAMAP" id="MF_00103">
    <property type="entry name" value="Fapy_DNA_glycosyl"/>
    <property type="match status" value="1"/>
</dbReference>
<dbReference type="EC" id="4.2.99.18" evidence="15"/>
<dbReference type="PANTHER" id="PTHR22993">
    <property type="entry name" value="FORMAMIDOPYRIMIDINE-DNA GLYCOSYLASE"/>
    <property type="match status" value="1"/>
</dbReference>
<comment type="catalytic activity">
    <reaction evidence="14 15">
        <text>2'-deoxyribonucleotide-(2'-deoxyribose 5'-phosphate)-2'-deoxyribonucleotide-DNA = a 3'-end 2'-deoxyribonucleotide-(2,3-dehydro-2,3-deoxyribose 5'-phosphate)-DNA + a 5'-end 5'-phospho-2'-deoxyribonucleoside-DNA + H(+)</text>
        <dbReference type="Rhea" id="RHEA:66592"/>
        <dbReference type="Rhea" id="RHEA-COMP:13180"/>
        <dbReference type="Rhea" id="RHEA-COMP:16897"/>
        <dbReference type="Rhea" id="RHEA-COMP:17067"/>
        <dbReference type="ChEBI" id="CHEBI:15378"/>
        <dbReference type="ChEBI" id="CHEBI:136412"/>
        <dbReference type="ChEBI" id="CHEBI:157695"/>
        <dbReference type="ChEBI" id="CHEBI:167181"/>
        <dbReference type="EC" id="4.2.99.18"/>
    </reaction>
</comment>
<keyword evidence="9 15" id="KW-0238">DNA-binding</keyword>
<dbReference type="EC" id="3.2.2.23" evidence="15"/>
<proteinExistence type="inferred from homology"/>